<gene>
    <name evidence="2" type="ORF">JEU22_05915</name>
</gene>
<dbReference type="GO" id="GO:0005524">
    <property type="term" value="F:ATP binding"/>
    <property type="evidence" value="ECO:0007669"/>
    <property type="project" value="UniProtKB-KW"/>
</dbReference>
<keyword evidence="2" id="KW-0547">Nucleotide-binding</keyword>
<dbReference type="AlphaFoldDB" id="A0A8I1EDN6"/>
<dbReference type="SUPFAM" id="SSF52540">
    <property type="entry name" value="P-loop containing nucleoside triphosphate hydrolases"/>
    <property type="match status" value="1"/>
</dbReference>
<evidence type="ECO:0000313" key="2">
    <source>
        <dbReference type="EMBL" id="MBI6883442.1"/>
    </source>
</evidence>
<evidence type="ECO:0000259" key="1">
    <source>
        <dbReference type="Pfam" id="PF13401"/>
    </source>
</evidence>
<protein>
    <submittedName>
        <fullName evidence="2">ATP-binding protein</fullName>
    </submittedName>
</protein>
<keyword evidence="2" id="KW-0067">ATP-binding</keyword>
<dbReference type="Gene3D" id="3.40.50.300">
    <property type="entry name" value="P-loop containing nucleotide triphosphate hydrolases"/>
    <property type="match status" value="1"/>
</dbReference>
<dbReference type="EMBL" id="JAEHTE010000003">
    <property type="protein sequence ID" value="MBI6883442.1"/>
    <property type="molecule type" value="Genomic_DNA"/>
</dbReference>
<dbReference type="Pfam" id="PF13401">
    <property type="entry name" value="AAA_22"/>
    <property type="match status" value="1"/>
</dbReference>
<comment type="caution">
    <text evidence="2">The sequence shown here is derived from an EMBL/GenBank/DDBJ whole genome shotgun (WGS) entry which is preliminary data.</text>
</comment>
<accession>A0A8I1EDN6</accession>
<dbReference type="RefSeq" id="WP_198746968.1">
    <property type="nucleotide sequence ID" value="NZ_JAEHTE010000003.1"/>
</dbReference>
<feature type="domain" description="ORC1/DEAH AAA+ ATPase" evidence="1">
    <location>
        <begin position="53"/>
        <end position="180"/>
    </location>
</feature>
<dbReference type="InterPro" id="IPR049945">
    <property type="entry name" value="AAA_22"/>
</dbReference>
<dbReference type="GO" id="GO:0016887">
    <property type="term" value="F:ATP hydrolysis activity"/>
    <property type="evidence" value="ECO:0007669"/>
    <property type="project" value="InterPro"/>
</dbReference>
<reference evidence="2" key="1">
    <citation type="submission" date="2020-12" db="EMBL/GenBank/DDBJ databases">
        <title>Enhanced detection system for hospital associated transmission using whole genome sequencing surveillance.</title>
        <authorList>
            <person name="Harrison L.H."/>
            <person name="Van Tyne D."/>
            <person name="Marsh J.W."/>
            <person name="Griffith M.P."/>
            <person name="Snyder D.J."/>
            <person name="Cooper V.S."/>
            <person name="Mustapha M."/>
        </authorList>
    </citation>
    <scope>NUCLEOTIDE SEQUENCE</scope>
    <source>
        <strain evidence="2">PSB00042</strain>
    </source>
</reference>
<name>A0A8I1EDN6_PSEPU</name>
<dbReference type="Proteomes" id="UP000637061">
    <property type="component" value="Unassembled WGS sequence"/>
</dbReference>
<evidence type="ECO:0000313" key="3">
    <source>
        <dbReference type="Proteomes" id="UP000637061"/>
    </source>
</evidence>
<sequence length="325" mass="37055">MSENLHTPTFDREFLLEDHPVVTHRYTVITPMITKAYSIIRERVFARHTGTFMYARPRMGKTRCATIVRDLLAAEFPRKYILYYTSDGDKSGRLMGDLVKDLKLPTRSKEPYNQLKEKFLLHVVAELEERKGNHFVLILDENQMLTVDAYNELSVIHNKLEDRGINMTTLGFGQSEILERQTLLFSLGATNLVARFLCEPIKFVGCLSLDDFTSILNEYDSRKEYPLDSGCTYTQFFLPLAYASGFRLAKAGGLIWTALINIAGDAGAVALPLEHTLRVVEDILMRSRHMDNAEFSLSNEMVAIAIDKSLIQDFVMIMRQAPKKV</sequence>
<organism evidence="2 3">
    <name type="scientific">Pseudomonas putida</name>
    <name type="common">Arthrobacter siderocapsulatus</name>
    <dbReference type="NCBI Taxonomy" id="303"/>
    <lineage>
        <taxon>Bacteria</taxon>
        <taxon>Pseudomonadati</taxon>
        <taxon>Pseudomonadota</taxon>
        <taxon>Gammaproteobacteria</taxon>
        <taxon>Pseudomonadales</taxon>
        <taxon>Pseudomonadaceae</taxon>
        <taxon>Pseudomonas</taxon>
    </lineage>
</organism>
<proteinExistence type="predicted"/>
<dbReference type="InterPro" id="IPR027417">
    <property type="entry name" value="P-loop_NTPase"/>
</dbReference>